<proteinExistence type="predicted"/>
<reference evidence="1 2" key="1">
    <citation type="submission" date="2016-09" db="EMBL/GenBank/DDBJ databases">
        <authorList>
            <person name="Capua I."/>
            <person name="De Benedictis P."/>
            <person name="Joannis T."/>
            <person name="Lombin L.H."/>
            <person name="Cattoli G."/>
        </authorList>
    </citation>
    <scope>NUCLEOTIDE SEQUENCE [LARGE SCALE GENOMIC DNA]</scope>
    <source>
        <strain evidence="1 2">A7P-90m</strain>
    </source>
</reference>
<accession>A0A1G6RC73</accession>
<dbReference type="AlphaFoldDB" id="A0A1G6RC73"/>
<sequence>MFLAGLNEPEIAPRNINLETGGEVSFRNQIPIQYSKVRISKEKKLPLGVFARFSR</sequence>
<name>A0A1G6RC73_9BACT</name>
<protein>
    <submittedName>
        <fullName evidence="1">Uncharacterized protein</fullName>
    </submittedName>
</protein>
<evidence type="ECO:0000313" key="2">
    <source>
        <dbReference type="Proteomes" id="UP000199452"/>
    </source>
</evidence>
<keyword evidence="2" id="KW-1185">Reference proteome</keyword>
<dbReference type="EMBL" id="FMYP01000072">
    <property type="protein sequence ID" value="SDD01647.1"/>
    <property type="molecule type" value="Genomic_DNA"/>
</dbReference>
<dbReference type="Proteomes" id="UP000199452">
    <property type="component" value="Unassembled WGS sequence"/>
</dbReference>
<evidence type="ECO:0000313" key="1">
    <source>
        <dbReference type="EMBL" id="SDD01647.1"/>
    </source>
</evidence>
<organism evidence="1 2">
    <name type="scientific">Williamwhitmania taraxaci</name>
    <dbReference type="NCBI Taxonomy" id="1640674"/>
    <lineage>
        <taxon>Bacteria</taxon>
        <taxon>Pseudomonadati</taxon>
        <taxon>Bacteroidota</taxon>
        <taxon>Bacteroidia</taxon>
        <taxon>Bacteroidales</taxon>
        <taxon>Williamwhitmaniaceae</taxon>
        <taxon>Williamwhitmania</taxon>
    </lineage>
</organism>
<gene>
    <name evidence="1" type="ORF">SAMN05216323_10722</name>
</gene>